<name>A0A1D8K6P7_9GAMM</name>
<keyword evidence="2" id="KW-0472">Membrane</keyword>
<feature type="coiled-coil region" evidence="1">
    <location>
        <begin position="35"/>
        <end position="69"/>
    </location>
</feature>
<evidence type="ECO:0008006" key="5">
    <source>
        <dbReference type="Google" id="ProtNLM"/>
    </source>
</evidence>
<accession>A0A1D8K6P7</accession>
<dbReference type="Proteomes" id="UP000095342">
    <property type="component" value="Chromosome"/>
</dbReference>
<dbReference type="KEGG" id="aaeo:BJI67_05870"/>
<organism evidence="3 4">
    <name type="scientific">Acidihalobacter aeolianus</name>
    <dbReference type="NCBI Taxonomy" id="2792603"/>
    <lineage>
        <taxon>Bacteria</taxon>
        <taxon>Pseudomonadati</taxon>
        <taxon>Pseudomonadota</taxon>
        <taxon>Gammaproteobacteria</taxon>
        <taxon>Chromatiales</taxon>
        <taxon>Ectothiorhodospiraceae</taxon>
        <taxon>Acidihalobacter</taxon>
    </lineage>
</organism>
<evidence type="ECO:0000256" key="2">
    <source>
        <dbReference type="SAM" id="Phobius"/>
    </source>
</evidence>
<evidence type="ECO:0000313" key="3">
    <source>
        <dbReference type="EMBL" id="AOV16652.1"/>
    </source>
</evidence>
<keyword evidence="2" id="KW-1133">Transmembrane helix</keyword>
<dbReference type="EMBL" id="CP017448">
    <property type="protein sequence ID" value="AOV16652.1"/>
    <property type="molecule type" value="Genomic_DNA"/>
</dbReference>
<keyword evidence="4" id="KW-1185">Reference proteome</keyword>
<proteinExistence type="predicted"/>
<evidence type="ECO:0000256" key="1">
    <source>
        <dbReference type="SAM" id="Coils"/>
    </source>
</evidence>
<dbReference type="RefSeq" id="WP_070072241.1">
    <property type="nucleotide sequence ID" value="NZ_CP017448.1"/>
</dbReference>
<reference evidence="3 4" key="1">
    <citation type="submission" date="2016-09" db="EMBL/GenBank/DDBJ databases">
        <title>Acidihalobacter prosperus V6 (DSM14174).</title>
        <authorList>
            <person name="Khaleque H.N."/>
            <person name="Ramsay J.P."/>
            <person name="Murphy R.J.T."/>
            <person name="Kaksonen A.H."/>
            <person name="Boxall N.J."/>
            <person name="Watkin E.L.J."/>
        </authorList>
    </citation>
    <scope>NUCLEOTIDE SEQUENCE [LARGE SCALE GENOMIC DNA]</scope>
    <source>
        <strain evidence="3 4">V6</strain>
    </source>
</reference>
<gene>
    <name evidence="3" type="ORF">BJI67_05870</name>
</gene>
<evidence type="ECO:0000313" key="4">
    <source>
        <dbReference type="Proteomes" id="UP000095342"/>
    </source>
</evidence>
<dbReference type="Pfam" id="PF10975">
    <property type="entry name" value="DUF2802"/>
    <property type="match status" value="1"/>
</dbReference>
<protein>
    <recommendedName>
        <fullName evidence="5">DUF2802 domain-containing protein</fullName>
    </recommendedName>
</protein>
<keyword evidence="2" id="KW-0812">Transmembrane</keyword>
<dbReference type="AlphaFoldDB" id="A0A1D8K6P7"/>
<dbReference type="InterPro" id="IPR021244">
    <property type="entry name" value="DUF2802"/>
</dbReference>
<sequence length="144" mass="16176">MHIDWLSVLVALDLIYFPVIAAWAAWQVLRLRGEREQAKQQGNLLQSQVDALRQSVNEVRQRDAELEERFDTLYSRLRERLDSQELRAQGTGGAHVQALKLLERGIPAEELMTVCGLSRGEVDLLKALHEAGDGNGEHQDPPVG</sequence>
<keyword evidence="1" id="KW-0175">Coiled coil</keyword>
<feature type="transmembrane region" description="Helical" evidence="2">
    <location>
        <begin position="6"/>
        <end position="29"/>
    </location>
</feature>